<dbReference type="SUPFAM" id="SSF55073">
    <property type="entry name" value="Nucleotide cyclase"/>
    <property type="match status" value="1"/>
</dbReference>
<reference evidence="6" key="1">
    <citation type="submission" date="2017-10" db="EMBL/GenBank/DDBJ databases">
        <authorList>
            <person name="Gaisin V.A."/>
            <person name="Rysina M.S."/>
            <person name="Grouzdev D.S."/>
        </authorList>
    </citation>
    <scope>NUCLEOTIDE SEQUENCE [LARGE SCALE GENOMIC DNA]</scope>
    <source>
        <strain evidence="6">V1</strain>
    </source>
</reference>
<dbReference type="NCBIfam" id="TIGR00254">
    <property type="entry name" value="GGDEF"/>
    <property type="match status" value="1"/>
</dbReference>
<feature type="transmembrane region" description="Helical" evidence="3">
    <location>
        <begin position="169"/>
        <end position="190"/>
    </location>
</feature>
<protein>
    <recommendedName>
        <fullName evidence="1">diguanylate cyclase</fullName>
        <ecNumber evidence="1">2.7.7.65</ecNumber>
    </recommendedName>
</protein>
<dbReference type="InterPro" id="IPR029787">
    <property type="entry name" value="Nucleotide_cyclase"/>
</dbReference>
<dbReference type="InterPro" id="IPR043128">
    <property type="entry name" value="Rev_trsase/Diguanyl_cyclase"/>
</dbReference>
<evidence type="ECO:0000256" key="2">
    <source>
        <dbReference type="ARBA" id="ARBA00034247"/>
    </source>
</evidence>
<dbReference type="PANTHER" id="PTHR45138">
    <property type="entry name" value="REGULATORY COMPONENTS OF SENSORY TRANSDUCTION SYSTEM"/>
    <property type="match status" value="1"/>
</dbReference>
<evidence type="ECO:0000256" key="1">
    <source>
        <dbReference type="ARBA" id="ARBA00012528"/>
    </source>
</evidence>
<dbReference type="EC" id="2.7.7.65" evidence="1"/>
<dbReference type="InterPro" id="IPR050469">
    <property type="entry name" value="Diguanylate_Cyclase"/>
</dbReference>
<dbReference type="SMART" id="SM00267">
    <property type="entry name" value="GGDEF"/>
    <property type="match status" value="1"/>
</dbReference>
<organism evidence="5 6">
    <name type="scientific">Prosthecochloris marina</name>
    <dbReference type="NCBI Taxonomy" id="2017681"/>
    <lineage>
        <taxon>Bacteria</taxon>
        <taxon>Pseudomonadati</taxon>
        <taxon>Chlorobiota</taxon>
        <taxon>Chlorobiia</taxon>
        <taxon>Chlorobiales</taxon>
        <taxon>Chlorobiaceae</taxon>
        <taxon>Prosthecochloris</taxon>
    </lineage>
</organism>
<dbReference type="InterPro" id="IPR000160">
    <property type="entry name" value="GGDEF_dom"/>
</dbReference>
<gene>
    <name evidence="5" type="ORF">CR164_00510</name>
</gene>
<feature type="transmembrane region" description="Helical" evidence="3">
    <location>
        <begin position="18"/>
        <end position="38"/>
    </location>
</feature>
<dbReference type="PANTHER" id="PTHR45138:SF9">
    <property type="entry name" value="DIGUANYLATE CYCLASE DGCM-RELATED"/>
    <property type="match status" value="1"/>
</dbReference>
<sequence length="449" mass="51773">MPETAKTSFRPISFKPTIYAGVLFAILLFGGTAGFIVYEGKLQKRADEVQMIYKDLLDFRSTLTLIDQQLSVTHDRPEVLQNIIRNTKLLQFRSINFQARAEKNRMHDLASWMKSNQLVLEKMIVDIEMKRVEAGNRISLMILELDDIILKTAIDVRLSSGKVYDTVQLFFFIVLAVLVVIIISAGWVIVSNYRQTVMPLNQLAEKLRMLNEELPESFHDTAEEVKKNIRPEEFSNDVNEITDSIVRFCQNIELKNKKLDELFIKDEKTNLYNYRHFKDHLIVDVARAKRYNERVSMTMIDIDRFKAYNDANGHVAGDIVLERMARIIREECREADIPARFGGEEFAILFPRTNSRKAIDIVDRLREIIAAEPFYHEKAVPGGQLTISAGIATYPDDAVDWYSLINKADKALYRAKQTGRNKVVHFREVEIEEEGESEQEKGEEKKAGE</sequence>
<dbReference type="RefSeq" id="WP_110022278.1">
    <property type="nucleotide sequence ID" value="NZ_PDNZ01000001.1"/>
</dbReference>
<comment type="catalytic activity">
    <reaction evidence="2">
        <text>2 GTP = 3',3'-c-di-GMP + 2 diphosphate</text>
        <dbReference type="Rhea" id="RHEA:24898"/>
        <dbReference type="ChEBI" id="CHEBI:33019"/>
        <dbReference type="ChEBI" id="CHEBI:37565"/>
        <dbReference type="ChEBI" id="CHEBI:58805"/>
        <dbReference type="EC" id="2.7.7.65"/>
    </reaction>
</comment>
<keyword evidence="3" id="KW-0812">Transmembrane</keyword>
<dbReference type="AlphaFoldDB" id="A0A317T9P4"/>
<evidence type="ECO:0000313" key="6">
    <source>
        <dbReference type="Proteomes" id="UP000246278"/>
    </source>
</evidence>
<name>A0A317T9P4_9CHLB</name>
<dbReference type="FunFam" id="3.30.70.270:FF:000001">
    <property type="entry name" value="Diguanylate cyclase domain protein"/>
    <property type="match status" value="1"/>
</dbReference>
<feature type="domain" description="GGDEF" evidence="4">
    <location>
        <begin position="293"/>
        <end position="428"/>
    </location>
</feature>
<accession>A0A317T9P4</accession>
<keyword evidence="3" id="KW-1133">Transmembrane helix</keyword>
<evidence type="ECO:0000313" key="5">
    <source>
        <dbReference type="EMBL" id="PWW83080.1"/>
    </source>
</evidence>
<proteinExistence type="predicted"/>
<evidence type="ECO:0000256" key="3">
    <source>
        <dbReference type="SAM" id="Phobius"/>
    </source>
</evidence>
<evidence type="ECO:0000259" key="4">
    <source>
        <dbReference type="PROSITE" id="PS50887"/>
    </source>
</evidence>
<dbReference type="PROSITE" id="PS50887">
    <property type="entry name" value="GGDEF"/>
    <property type="match status" value="1"/>
</dbReference>
<keyword evidence="6" id="KW-1185">Reference proteome</keyword>
<dbReference type="OrthoDB" id="1355702at2"/>
<dbReference type="Proteomes" id="UP000246278">
    <property type="component" value="Unassembled WGS sequence"/>
</dbReference>
<comment type="caution">
    <text evidence="5">The sequence shown here is derived from an EMBL/GenBank/DDBJ whole genome shotgun (WGS) entry which is preliminary data.</text>
</comment>
<dbReference type="GO" id="GO:0052621">
    <property type="term" value="F:diguanylate cyclase activity"/>
    <property type="evidence" value="ECO:0007669"/>
    <property type="project" value="UniProtKB-EC"/>
</dbReference>
<dbReference type="EMBL" id="PDNZ01000001">
    <property type="protein sequence ID" value="PWW83080.1"/>
    <property type="molecule type" value="Genomic_DNA"/>
</dbReference>
<dbReference type="CDD" id="cd01949">
    <property type="entry name" value="GGDEF"/>
    <property type="match status" value="1"/>
</dbReference>
<dbReference type="Gene3D" id="3.30.70.270">
    <property type="match status" value="1"/>
</dbReference>
<dbReference type="Pfam" id="PF00990">
    <property type="entry name" value="GGDEF"/>
    <property type="match status" value="1"/>
</dbReference>
<keyword evidence="3" id="KW-0472">Membrane</keyword>